<dbReference type="Proteomes" id="UP000092093">
    <property type="component" value="Unassembled WGS sequence"/>
</dbReference>
<sequence>MVVLINDTLIHYTWGGVVFCKQDYLLEPVWVVDLRLSELEYIDVINRALTLKDVLPRGFGHWWFKAFLWLFNRNQYLCTNFVCSILGYTMKEGITPDELYTWLSRA</sequence>
<gene>
    <name evidence="1" type="ORF">AN484_07165</name>
</gene>
<organism evidence="1 2">
    <name type="scientific">Aphanizomenon flos-aquae WA102</name>
    <dbReference type="NCBI Taxonomy" id="1710896"/>
    <lineage>
        <taxon>Bacteria</taxon>
        <taxon>Bacillati</taxon>
        <taxon>Cyanobacteriota</taxon>
        <taxon>Cyanophyceae</taxon>
        <taxon>Nostocales</taxon>
        <taxon>Aphanizomenonaceae</taxon>
        <taxon>Aphanizomenon</taxon>
    </lineage>
</organism>
<reference evidence="1 2" key="1">
    <citation type="submission" date="2015-09" db="EMBL/GenBank/DDBJ databases">
        <title>Aphanizomenon flos-aquae WA102.</title>
        <authorList>
            <person name="Driscoll C."/>
        </authorList>
    </citation>
    <scope>NUCLEOTIDE SEQUENCE [LARGE SCALE GENOMIC DNA]</scope>
    <source>
        <strain evidence="1">WA102</strain>
    </source>
</reference>
<dbReference type="AlphaFoldDB" id="A0A1B7X525"/>
<evidence type="ECO:0000313" key="1">
    <source>
        <dbReference type="EMBL" id="OBQ44454.1"/>
    </source>
</evidence>
<evidence type="ECO:0000313" key="2">
    <source>
        <dbReference type="Proteomes" id="UP000092093"/>
    </source>
</evidence>
<protein>
    <submittedName>
        <fullName evidence="1">Uncharacterized protein</fullName>
    </submittedName>
</protein>
<accession>A0A1B7X525</accession>
<name>A0A1B7X525_APHFL</name>
<dbReference type="EMBL" id="LJOW01000022">
    <property type="protein sequence ID" value="OBQ44454.1"/>
    <property type="molecule type" value="Genomic_DNA"/>
</dbReference>
<comment type="caution">
    <text evidence="1">The sequence shown here is derived from an EMBL/GenBank/DDBJ whole genome shotgun (WGS) entry which is preliminary data.</text>
</comment>
<proteinExistence type="predicted"/>